<evidence type="ECO:0000256" key="1">
    <source>
        <dbReference type="SAM" id="MobiDB-lite"/>
    </source>
</evidence>
<reference evidence="2 3" key="1">
    <citation type="submission" date="2019-06" db="EMBL/GenBank/DDBJ databases">
        <title>Sequencing the genomes of 1000 actinobacteria strains.</title>
        <authorList>
            <person name="Klenk H.-P."/>
        </authorList>
    </citation>
    <scope>NUCLEOTIDE SEQUENCE [LARGE SCALE GENOMIC DNA]</scope>
    <source>
        <strain evidence="2 3">DSM 25218</strain>
    </source>
</reference>
<dbReference type="EMBL" id="VFOV01000001">
    <property type="protein sequence ID" value="TQL67524.1"/>
    <property type="molecule type" value="Genomic_DNA"/>
</dbReference>
<feature type="region of interest" description="Disordered" evidence="1">
    <location>
        <begin position="375"/>
        <end position="452"/>
    </location>
</feature>
<evidence type="ECO:0000313" key="2">
    <source>
        <dbReference type="EMBL" id="TQL67524.1"/>
    </source>
</evidence>
<feature type="compositionally biased region" description="Basic and acidic residues" evidence="1">
    <location>
        <begin position="435"/>
        <end position="452"/>
    </location>
</feature>
<dbReference type="OrthoDB" id="3765201at2"/>
<protein>
    <recommendedName>
        <fullName evidence="4">DivIVA protein</fullName>
    </recommendedName>
</protein>
<dbReference type="AlphaFoldDB" id="A0A543A4P8"/>
<comment type="caution">
    <text evidence="2">The sequence shown here is derived from an EMBL/GenBank/DDBJ whole genome shotgun (WGS) entry which is preliminary data.</text>
</comment>
<dbReference type="Proteomes" id="UP000320209">
    <property type="component" value="Unassembled WGS sequence"/>
</dbReference>
<name>A0A543A4P8_9ACTN</name>
<evidence type="ECO:0008006" key="4">
    <source>
        <dbReference type="Google" id="ProtNLM"/>
    </source>
</evidence>
<keyword evidence="3" id="KW-1185">Reference proteome</keyword>
<dbReference type="RefSeq" id="WP_141779614.1">
    <property type="nucleotide sequence ID" value="NZ_VFOV01000001.1"/>
</dbReference>
<sequence length="452" mass="49000">MTNEGLSIFNEAPEPRKKPEQDSTETQVLPRVPGASGSPNSPHNAPPPAAPGSLPAFPVVRRGGYDPGTVNARVQQLLQANGQGQSALRNAQRRIGDLERQVTDLKAAATPSNEAPTYASLGGRASAMLRLAEEEALSVKESAEKEAAVIREAGQREAAAAKASAQRDIESLRSSQYKEIDDHREKVMAEVQQARTMVQSESDDLLAAAKREADQIRLGVQQEVTQLRTSTQREVEKARAGADREVQEARRMLAVERERLAREAADHHDQAMAETARIVTEGETRAADAEERARVAGQHVADQRAELEKESEGLIARARRDADAILSKARAEADHLASTANVEAEKGHAIIKAEVDRLTKRRDAIAAQLSSLTDLVSGFGKNDDPAELEAPKAADDEEDIVDGELIPEPADEGVSLVDSEDDFDDDDFDSELDEPSEKTAIREPETVKSEGR</sequence>
<feature type="compositionally biased region" description="Acidic residues" evidence="1">
    <location>
        <begin position="418"/>
        <end position="434"/>
    </location>
</feature>
<gene>
    <name evidence="2" type="ORF">FB381_1401</name>
</gene>
<evidence type="ECO:0000313" key="3">
    <source>
        <dbReference type="Proteomes" id="UP000320209"/>
    </source>
</evidence>
<feature type="compositionally biased region" description="Basic and acidic residues" evidence="1">
    <location>
        <begin position="381"/>
        <end position="394"/>
    </location>
</feature>
<accession>A0A543A4P8</accession>
<proteinExistence type="predicted"/>
<dbReference type="SUPFAM" id="SSF58113">
    <property type="entry name" value="Apolipoprotein A-I"/>
    <property type="match status" value="1"/>
</dbReference>
<feature type="region of interest" description="Disordered" evidence="1">
    <location>
        <begin position="1"/>
        <end position="68"/>
    </location>
</feature>
<organism evidence="2 3">
    <name type="scientific">Nocardioides albertanoniae</name>
    <dbReference type="NCBI Taxonomy" id="1175486"/>
    <lineage>
        <taxon>Bacteria</taxon>
        <taxon>Bacillati</taxon>
        <taxon>Actinomycetota</taxon>
        <taxon>Actinomycetes</taxon>
        <taxon>Propionibacteriales</taxon>
        <taxon>Nocardioidaceae</taxon>
        <taxon>Nocardioides</taxon>
    </lineage>
</organism>